<dbReference type="InterPro" id="IPR037523">
    <property type="entry name" value="VOC_core"/>
</dbReference>
<keyword evidence="3" id="KW-1185">Reference proteome</keyword>
<accession>A0ABU6MLF9</accession>
<comment type="caution">
    <text evidence="2">The sequence shown here is derived from an EMBL/GenBank/DDBJ whole genome shotgun (WGS) entry which is preliminary data.</text>
</comment>
<dbReference type="SUPFAM" id="SSF54593">
    <property type="entry name" value="Glyoxalase/Bleomycin resistance protein/Dihydroxybiphenyl dioxygenase"/>
    <property type="match status" value="1"/>
</dbReference>
<proteinExistence type="predicted"/>
<reference evidence="2 3" key="1">
    <citation type="submission" date="2023-03" db="EMBL/GenBank/DDBJ databases">
        <title>Bacillus Genome Sequencing.</title>
        <authorList>
            <person name="Dunlap C."/>
        </authorList>
    </citation>
    <scope>NUCLEOTIDE SEQUENCE [LARGE SCALE GENOMIC DNA]</scope>
    <source>
        <strain evidence="2 3">B-23453</strain>
    </source>
</reference>
<dbReference type="Pfam" id="PF00903">
    <property type="entry name" value="Glyoxalase"/>
    <property type="match status" value="1"/>
</dbReference>
<dbReference type="Gene3D" id="3.10.180.10">
    <property type="entry name" value="2,3-Dihydroxybiphenyl 1,2-Dioxygenase, domain 1"/>
    <property type="match status" value="1"/>
</dbReference>
<gene>
    <name evidence="2" type="ORF">P4T90_21010</name>
</gene>
<dbReference type="EMBL" id="JARMAB010000036">
    <property type="protein sequence ID" value="MED1205519.1"/>
    <property type="molecule type" value="Genomic_DNA"/>
</dbReference>
<feature type="domain" description="VOC" evidence="1">
    <location>
        <begin position="8"/>
        <end position="126"/>
    </location>
</feature>
<dbReference type="PROSITE" id="PS51819">
    <property type="entry name" value="VOC"/>
    <property type="match status" value="1"/>
</dbReference>
<dbReference type="InterPro" id="IPR004360">
    <property type="entry name" value="Glyas_Fos-R_dOase_dom"/>
</dbReference>
<evidence type="ECO:0000259" key="1">
    <source>
        <dbReference type="PROSITE" id="PS51819"/>
    </source>
</evidence>
<protein>
    <submittedName>
        <fullName evidence="2">VOC family protein</fullName>
    </submittedName>
</protein>
<sequence>MEKVKKAVIDSSLTFLLVSNLKASQEYYRTALGCEVTEFWAIRDDFGLGFKLIEANDPGDIHPNKGTWNTYAYVKDFAELDSLYDEFKSNGAIIASKPAVSAFDWGLWKEFSVLDPDGYAFGFGTANKTI</sequence>
<dbReference type="RefSeq" id="WP_066263743.1">
    <property type="nucleotide sequence ID" value="NZ_JARMAB010000036.1"/>
</dbReference>
<name>A0ABU6MLF9_9BACI</name>
<evidence type="ECO:0000313" key="2">
    <source>
        <dbReference type="EMBL" id="MED1205519.1"/>
    </source>
</evidence>
<organism evidence="2 3">
    <name type="scientific">Heyndrickxia acidicola</name>
    <dbReference type="NCBI Taxonomy" id="209389"/>
    <lineage>
        <taxon>Bacteria</taxon>
        <taxon>Bacillati</taxon>
        <taxon>Bacillota</taxon>
        <taxon>Bacilli</taxon>
        <taxon>Bacillales</taxon>
        <taxon>Bacillaceae</taxon>
        <taxon>Heyndrickxia</taxon>
    </lineage>
</organism>
<evidence type="ECO:0000313" key="3">
    <source>
        <dbReference type="Proteomes" id="UP001341444"/>
    </source>
</evidence>
<dbReference type="Proteomes" id="UP001341444">
    <property type="component" value="Unassembled WGS sequence"/>
</dbReference>
<dbReference type="InterPro" id="IPR029068">
    <property type="entry name" value="Glyas_Bleomycin-R_OHBP_Dase"/>
</dbReference>